<dbReference type="EMBL" id="CADCTS010000501">
    <property type="protein sequence ID" value="CAA9339869.1"/>
    <property type="molecule type" value="Genomic_DNA"/>
</dbReference>
<feature type="non-terminal residue" evidence="2">
    <location>
        <position position="416"/>
    </location>
</feature>
<reference evidence="2" key="1">
    <citation type="submission" date="2020-02" db="EMBL/GenBank/DDBJ databases">
        <authorList>
            <person name="Meier V. D."/>
        </authorList>
    </citation>
    <scope>NUCLEOTIDE SEQUENCE</scope>
    <source>
        <strain evidence="2">AVDCRST_MAG48</strain>
    </source>
</reference>
<sequence>APGPRRLPVRPPDAGRAPAAAEPEVAELPARRAAALGGRDGRAAGPRRPGRPRRGPRPRRHRLPVGAGLRRGLRRRGGRRLGLAPGPGGDLAGRRRDDRRRRGPRPGHRAGGRRGDRAAGLPALRRLRPARRPPARRGAAGRRRPAGLGGARPSLRRRHRGRPPGGPAARQPAQPHRHRAHRRRARRRRGAGRAARCAGGRRRDPRAADLSRRTILHPLPRRPGRRAGLRRVLGLQGLEPGRPQGGAGRRRARCGGGPGADARGGRARRQLAGGARAHRRPAGGPGVAGRAPRRPRRPAPAAGTTARRAPACRAAPDPGRHVPGLAGLPSAGAARRAGRLLPGARPCGARRRARLRHRRGRARPAELRHLDGGAHRGRPADGRRRRRPPGAAGAHRALDGPCRGRPDRRRGGRARV</sequence>
<dbReference type="GO" id="GO:0016829">
    <property type="term" value="F:lyase activity"/>
    <property type="evidence" value="ECO:0007669"/>
    <property type="project" value="UniProtKB-KW"/>
</dbReference>
<organism evidence="2">
    <name type="scientific">uncultured Friedmanniella sp</name>
    <dbReference type="NCBI Taxonomy" id="335381"/>
    <lineage>
        <taxon>Bacteria</taxon>
        <taxon>Bacillati</taxon>
        <taxon>Actinomycetota</taxon>
        <taxon>Actinomycetes</taxon>
        <taxon>Propionibacteriales</taxon>
        <taxon>Nocardioidaceae</taxon>
        <taxon>Friedmanniella</taxon>
        <taxon>environmental samples</taxon>
    </lineage>
</organism>
<name>A0A6J4LRJ2_9ACTN</name>
<feature type="compositionally biased region" description="Basic residues" evidence="1">
    <location>
        <begin position="97"/>
        <end position="112"/>
    </location>
</feature>
<feature type="non-terminal residue" evidence="2">
    <location>
        <position position="1"/>
    </location>
</feature>
<feature type="compositionally biased region" description="Basic residues" evidence="1">
    <location>
        <begin position="406"/>
        <end position="416"/>
    </location>
</feature>
<feature type="compositionally biased region" description="Basic residues" evidence="1">
    <location>
        <begin position="348"/>
        <end position="362"/>
    </location>
</feature>
<feature type="compositionally biased region" description="Basic residues" evidence="1">
    <location>
        <begin position="125"/>
        <end position="145"/>
    </location>
</feature>
<feature type="compositionally biased region" description="Low complexity" evidence="1">
    <location>
        <begin position="299"/>
        <end position="347"/>
    </location>
</feature>
<dbReference type="EC" id="4.4.1.8" evidence="2"/>
<evidence type="ECO:0000256" key="1">
    <source>
        <dbReference type="SAM" id="MobiDB-lite"/>
    </source>
</evidence>
<feature type="compositionally biased region" description="Low complexity" evidence="1">
    <location>
        <begin position="12"/>
        <end position="47"/>
    </location>
</feature>
<feature type="compositionally biased region" description="Basic and acidic residues" evidence="1">
    <location>
        <begin position="363"/>
        <end position="382"/>
    </location>
</feature>
<feature type="compositionally biased region" description="Basic and acidic residues" evidence="1">
    <location>
        <begin position="396"/>
        <end position="405"/>
    </location>
</feature>
<accession>A0A6J4LRJ2</accession>
<evidence type="ECO:0000313" key="2">
    <source>
        <dbReference type="EMBL" id="CAA9339869.1"/>
    </source>
</evidence>
<feature type="compositionally biased region" description="Low complexity" evidence="1">
    <location>
        <begin position="230"/>
        <end position="242"/>
    </location>
</feature>
<feature type="compositionally biased region" description="Pro residues" evidence="1">
    <location>
        <begin position="1"/>
        <end position="11"/>
    </location>
</feature>
<feature type="region of interest" description="Disordered" evidence="1">
    <location>
        <begin position="1"/>
        <end position="416"/>
    </location>
</feature>
<keyword evidence="2" id="KW-0456">Lyase</keyword>
<feature type="compositionally biased region" description="Basic and acidic residues" evidence="1">
    <location>
        <begin position="201"/>
        <end position="212"/>
    </location>
</feature>
<feature type="compositionally biased region" description="Basic residues" evidence="1">
    <location>
        <begin position="48"/>
        <end position="63"/>
    </location>
</feature>
<feature type="compositionally biased region" description="Basic residues" evidence="1">
    <location>
        <begin position="175"/>
        <end position="191"/>
    </location>
</feature>
<feature type="compositionally biased region" description="Basic residues" evidence="1">
    <location>
        <begin position="219"/>
        <end position="229"/>
    </location>
</feature>
<protein>
    <submittedName>
        <fullName evidence="2">Cystathionine beta-lyase, type II</fullName>
        <ecNumber evidence="2">4.4.1.8</ecNumber>
    </submittedName>
</protein>
<proteinExistence type="predicted"/>
<dbReference type="AlphaFoldDB" id="A0A6J4LRJ2"/>
<gene>
    <name evidence="2" type="ORF">AVDCRST_MAG48-3576</name>
</gene>